<evidence type="ECO:0000313" key="3">
    <source>
        <dbReference type="Proteomes" id="UP000799118"/>
    </source>
</evidence>
<name>A0A6A4INF1_9AGAR</name>
<reference evidence="2" key="1">
    <citation type="journal article" date="2019" name="Environ. Microbiol.">
        <title>Fungal ecological strategies reflected in gene transcription - a case study of two litter decomposers.</title>
        <authorList>
            <person name="Barbi F."/>
            <person name="Kohler A."/>
            <person name="Barry K."/>
            <person name="Baskaran P."/>
            <person name="Daum C."/>
            <person name="Fauchery L."/>
            <person name="Ihrmark K."/>
            <person name="Kuo A."/>
            <person name="LaButti K."/>
            <person name="Lipzen A."/>
            <person name="Morin E."/>
            <person name="Grigoriev I.V."/>
            <person name="Henrissat B."/>
            <person name="Lindahl B."/>
            <person name="Martin F."/>
        </authorList>
    </citation>
    <scope>NUCLEOTIDE SEQUENCE</scope>
    <source>
        <strain evidence="2">JB14</strain>
    </source>
</reference>
<dbReference type="AlphaFoldDB" id="A0A6A4INF1"/>
<organism evidence="2 3">
    <name type="scientific">Gymnopus androsaceus JB14</name>
    <dbReference type="NCBI Taxonomy" id="1447944"/>
    <lineage>
        <taxon>Eukaryota</taxon>
        <taxon>Fungi</taxon>
        <taxon>Dikarya</taxon>
        <taxon>Basidiomycota</taxon>
        <taxon>Agaricomycotina</taxon>
        <taxon>Agaricomycetes</taxon>
        <taxon>Agaricomycetidae</taxon>
        <taxon>Agaricales</taxon>
        <taxon>Marasmiineae</taxon>
        <taxon>Omphalotaceae</taxon>
        <taxon>Gymnopus</taxon>
    </lineage>
</organism>
<feature type="region of interest" description="Disordered" evidence="1">
    <location>
        <begin position="1"/>
        <end position="24"/>
    </location>
</feature>
<evidence type="ECO:0000313" key="2">
    <source>
        <dbReference type="EMBL" id="KAE9409915.1"/>
    </source>
</evidence>
<dbReference type="EMBL" id="ML769386">
    <property type="protein sequence ID" value="KAE9409915.1"/>
    <property type="molecule type" value="Genomic_DNA"/>
</dbReference>
<dbReference type="Proteomes" id="UP000799118">
    <property type="component" value="Unassembled WGS sequence"/>
</dbReference>
<dbReference type="OrthoDB" id="3011085at2759"/>
<evidence type="ECO:0000256" key="1">
    <source>
        <dbReference type="SAM" id="MobiDB-lite"/>
    </source>
</evidence>
<gene>
    <name evidence="2" type="ORF">BT96DRAFT_912837</name>
</gene>
<keyword evidence="3" id="KW-1185">Reference proteome</keyword>
<accession>A0A6A4INF1</accession>
<sequence length="588" mass="67277">MLRSKKRKSSVSEPDMNNDAPLQKPTEIIAQMLKIASPESLFKILEKTLHPALDALPSQSRNEITAILQSALLNTERVYKLTESIAYEEHRQSLETQIKALEKDAKRNWKHGYDEQAEMMQDIANEVLQWLPELWRIGVEEGIEIQAVQKCLVLCAKIIERVWSCKSRAEFGDLDFEMEIKNSRNQVVYNHQYHSVTEALAWIWRELWINAIASQSPFETAILGEIESLNLKDDVMALIRVANKDSTADLDDEFLDMHWTPAMHDAASKLLDSRQKARIASFETNLSGNAYYAILKESPHLKPTLLETLRKGVLDADRDISSDVYKSAAQIFLKESPEKMLELYNALPSWEKSNDLPQLFVKHFATQESPEIRAKGLQVIEQGFRGAQSRVFDEIMDTFPGFDEACDWLEDKVDEGKISKKEPASQFGPEARKRNTFIEKFEKIAVGRDEYGESGYWDDADVGVDSDDSDYKEEMEARHPDLTRPFLIWVMELCQWPQKEEAQKLWDGLKSSDDGGDLFFTVDGVADSLASRCDYNYAHNGAKQHVSDGIKAMYRTFRCPDLKALEKYEMKKQSSFGGFTFTSIPTFD</sequence>
<protein>
    <recommendedName>
        <fullName evidence="4">ARM repeat-containing protein</fullName>
    </recommendedName>
</protein>
<proteinExistence type="predicted"/>
<evidence type="ECO:0008006" key="4">
    <source>
        <dbReference type="Google" id="ProtNLM"/>
    </source>
</evidence>